<dbReference type="RefSeq" id="WP_167183944.1">
    <property type="nucleotide sequence ID" value="NZ_JAASQL010000001.1"/>
</dbReference>
<keyword evidence="3" id="KW-0315">Glutamine amidotransferase</keyword>
<reference evidence="3 4" key="1">
    <citation type="submission" date="2020-03" db="EMBL/GenBank/DDBJ databases">
        <title>Genomic Encyclopedia of Type Strains, Phase IV (KMG-IV): sequencing the most valuable type-strain genomes for metagenomic binning, comparative biology and taxonomic classification.</title>
        <authorList>
            <person name="Goeker M."/>
        </authorList>
    </citation>
    <scope>NUCLEOTIDE SEQUENCE [LARGE SCALE GENOMIC DNA]</scope>
    <source>
        <strain evidence="3 4">DSM 101599</strain>
    </source>
</reference>
<keyword evidence="4" id="KW-1185">Reference proteome</keyword>
<dbReference type="EMBL" id="JAASQL010000001">
    <property type="protein sequence ID" value="NIJ44267.1"/>
    <property type="molecule type" value="Genomic_DNA"/>
</dbReference>
<feature type="domain" description="3-keto-alpha-glucoside-1,2-lyase/3-keto-2-hydroxy-glucal hydratase" evidence="2">
    <location>
        <begin position="313"/>
        <end position="496"/>
    </location>
</feature>
<dbReference type="InterPro" id="IPR010496">
    <property type="entry name" value="AL/BT2_dom"/>
</dbReference>
<dbReference type="Proteomes" id="UP000745859">
    <property type="component" value="Unassembled WGS sequence"/>
</dbReference>
<dbReference type="Gene3D" id="2.60.120.560">
    <property type="entry name" value="Exo-inulinase, domain 1"/>
    <property type="match status" value="1"/>
</dbReference>
<sequence length="511" mass="58419">MFKKLILLVVFMLVNVVYSQEISILVFSKTAGFRHKSIESGKQAVQKLAVKNNWKVVYSEDSNLFNDQDLSKFDILFFLNTTGDILNESQQNAMKSFFAKGKGFVGTHSATDTEKDWPWYVDMLGATFKSHPKQQKATLHINKEHGHQAVAHLNNKEEFFDEWYNFKDPVAKHVNVLATLDESTYSGKQMGMVHPITWYHHYDGGRVFYTGLGHTNAAYSDERIVKQIEEGIKWAAKITDVNTLTNKWTNLLKGDPYKNWDVFMGVPHNSVKGLPNVDPKSNGMKGEPLGLNKDPKKVFNFVKEKKDKHSVHITGEIYGALTSKQEYENYHLKLKVKWGEQKWAPRLDAKRDNGLLYHCTGPFRQFWNVWMRCQELQIQETDMGDYYALGGATSDVPTVTVEENGKPKKVYGIDGELKAGSSKRSFDNEKKHGKWNTIELITYNGTSLHIVNGKVVMALFNSRHHVKGMGTSPLTRGRIQFQSEGAEIYYKDILIKSINGIPKKYNKYLNQ</sequence>
<comment type="caution">
    <text evidence="3">The sequence shown here is derived from an EMBL/GenBank/DDBJ whole genome shotgun (WGS) entry which is preliminary data.</text>
</comment>
<organism evidence="3 4">
    <name type="scientific">Wenyingzhuangia heitensis</name>
    <dbReference type="NCBI Taxonomy" id="1487859"/>
    <lineage>
        <taxon>Bacteria</taxon>
        <taxon>Pseudomonadati</taxon>
        <taxon>Bacteroidota</taxon>
        <taxon>Flavobacteriia</taxon>
        <taxon>Flavobacteriales</taxon>
        <taxon>Flavobacteriaceae</taxon>
        <taxon>Wenyingzhuangia</taxon>
    </lineage>
</organism>
<dbReference type="PANTHER" id="PTHR40469:SF2">
    <property type="entry name" value="GALACTOSE-BINDING DOMAIN-LIKE SUPERFAMILY PROTEIN"/>
    <property type="match status" value="1"/>
</dbReference>
<dbReference type="PANTHER" id="PTHR40469">
    <property type="entry name" value="SECRETED GLYCOSYL HYDROLASE"/>
    <property type="match status" value="1"/>
</dbReference>
<feature type="domain" description="ThuA-like" evidence="1">
    <location>
        <begin position="24"/>
        <end position="235"/>
    </location>
</feature>
<dbReference type="InterPro" id="IPR029062">
    <property type="entry name" value="Class_I_gatase-like"/>
</dbReference>
<protein>
    <submittedName>
        <fullName evidence="3">Type 1 glutamine amidotransferase</fullName>
    </submittedName>
</protein>
<dbReference type="Pfam" id="PF06283">
    <property type="entry name" value="ThuA"/>
    <property type="match status" value="1"/>
</dbReference>
<dbReference type="Pfam" id="PF06439">
    <property type="entry name" value="3keto-disac_hyd"/>
    <property type="match status" value="1"/>
</dbReference>
<evidence type="ECO:0000313" key="3">
    <source>
        <dbReference type="EMBL" id="NIJ44267.1"/>
    </source>
</evidence>
<proteinExistence type="predicted"/>
<gene>
    <name evidence="3" type="ORF">FHR24_000706</name>
</gene>
<evidence type="ECO:0000313" key="4">
    <source>
        <dbReference type="Proteomes" id="UP000745859"/>
    </source>
</evidence>
<evidence type="ECO:0000259" key="2">
    <source>
        <dbReference type="Pfam" id="PF06439"/>
    </source>
</evidence>
<name>A0ABX0UB26_9FLAO</name>
<evidence type="ECO:0000259" key="1">
    <source>
        <dbReference type="Pfam" id="PF06283"/>
    </source>
</evidence>
<dbReference type="Gene3D" id="3.40.50.880">
    <property type="match status" value="1"/>
</dbReference>
<dbReference type="SUPFAM" id="SSF52317">
    <property type="entry name" value="Class I glutamine amidotransferase-like"/>
    <property type="match status" value="1"/>
</dbReference>
<accession>A0ABX0UB26</accession>
<dbReference type="InterPro" id="IPR029010">
    <property type="entry name" value="ThuA-like"/>
</dbReference>